<keyword evidence="1" id="KW-0472">Membrane</keyword>
<gene>
    <name evidence="2" type="ORF">N868_16510</name>
</gene>
<protein>
    <submittedName>
        <fullName evidence="2">Uncharacterized protein</fullName>
    </submittedName>
</protein>
<dbReference type="AlphaFoldDB" id="A0A0A0BRB6"/>
<evidence type="ECO:0000256" key="1">
    <source>
        <dbReference type="SAM" id="Phobius"/>
    </source>
</evidence>
<evidence type="ECO:0000313" key="3">
    <source>
        <dbReference type="Proteomes" id="UP000029839"/>
    </source>
</evidence>
<keyword evidence="3" id="KW-1185">Reference proteome</keyword>
<reference evidence="2 3" key="1">
    <citation type="submission" date="2013-08" db="EMBL/GenBank/DDBJ databases">
        <title>Genome sequencing of Cellulomonas carbonis T26.</title>
        <authorList>
            <person name="Chen F."/>
            <person name="Li Y."/>
            <person name="Wang G."/>
        </authorList>
    </citation>
    <scope>NUCLEOTIDE SEQUENCE [LARGE SCALE GENOMIC DNA]</scope>
    <source>
        <strain evidence="2 3">T26</strain>
    </source>
</reference>
<sequence length="106" mass="11125">MPCTTELNRKDDKFQAWRNAYDDWEEARNLALAADAAMAVSCGVAIWTLGGFGFTGAACAAAVTALAIAVAKVDTARDKSNNAGDAYQLASDRYNDCLAACRPGAS</sequence>
<keyword evidence="1" id="KW-1133">Transmembrane helix</keyword>
<comment type="caution">
    <text evidence="2">The sequence shown here is derived from an EMBL/GenBank/DDBJ whole genome shotgun (WGS) entry which is preliminary data.</text>
</comment>
<dbReference type="OrthoDB" id="5148590at2"/>
<feature type="transmembrane region" description="Helical" evidence="1">
    <location>
        <begin position="44"/>
        <end position="71"/>
    </location>
</feature>
<dbReference type="RefSeq" id="WP_043607585.1">
    <property type="nucleotide sequence ID" value="NZ_AXCY01000061.1"/>
</dbReference>
<proteinExistence type="predicted"/>
<accession>A0A0A0BRB6</accession>
<reference evidence="2 3" key="2">
    <citation type="journal article" date="2015" name="Stand. Genomic Sci.">
        <title>Draft genome sequence of Cellulomonas carbonis T26(T) and comparative analysis of six Cellulomonas genomes.</title>
        <authorList>
            <person name="Zhuang W."/>
            <person name="Zhang S."/>
            <person name="Xia X."/>
            <person name="Wang G."/>
        </authorList>
    </citation>
    <scope>NUCLEOTIDE SEQUENCE [LARGE SCALE GENOMIC DNA]</scope>
    <source>
        <strain evidence="2 3">T26</strain>
    </source>
</reference>
<dbReference type="EMBL" id="AXCY01000061">
    <property type="protein sequence ID" value="KGM10162.1"/>
    <property type="molecule type" value="Genomic_DNA"/>
</dbReference>
<evidence type="ECO:0000313" key="2">
    <source>
        <dbReference type="EMBL" id="KGM10162.1"/>
    </source>
</evidence>
<keyword evidence="1" id="KW-0812">Transmembrane</keyword>
<dbReference type="Proteomes" id="UP000029839">
    <property type="component" value="Unassembled WGS sequence"/>
</dbReference>
<name>A0A0A0BRB6_9CELL</name>
<organism evidence="2 3">
    <name type="scientific">Cellulomonas carbonis T26</name>
    <dbReference type="NCBI Taxonomy" id="947969"/>
    <lineage>
        <taxon>Bacteria</taxon>
        <taxon>Bacillati</taxon>
        <taxon>Actinomycetota</taxon>
        <taxon>Actinomycetes</taxon>
        <taxon>Micrococcales</taxon>
        <taxon>Cellulomonadaceae</taxon>
        <taxon>Cellulomonas</taxon>
    </lineage>
</organism>